<dbReference type="EMBL" id="JAHQCW010000049">
    <property type="protein sequence ID" value="MBU9739109.1"/>
    <property type="molecule type" value="Genomic_DNA"/>
</dbReference>
<proteinExistence type="predicted"/>
<reference evidence="3" key="1">
    <citation type="submission" date="2021-06" db="EMBL/GenBank/DDBJ databases">
        <title>Description of novel taxa of the family Lachnospiraceae.</title>
        <authorList>
            <person name="Chaplin A.V."/>
            <person name="Sokolova S.R."/>
            <person name="Pikina A.P."/>
            <person name="Korzhanova M."/>
            <person name="Belova V."/>
            <person name="Korostin D."/>
            <person name="Efimov B.A."/>
        </authorList>
    </citation>
    <scope>NUCLEOTIDE SEQUENCE</scope>
    <source>
        <strain evidence="3">ASD5720</strain>
    </source>
</reference>
<keyword evidence="4" id="KW-1185">Reference proteome</keyword>
<sequence length="299" mass="33370">MKKRILSLLIILVMLTGLAGCKGKTSENTVKIGSKDFTESFIVAELYALALEQAGFEVERKFNLGGTNVTQEAMQKGDLDLYPEYTGTCLLNVLKEEPMKDPEELYAHVKSVYEADYHMTLLDASTANNSQGLVMTRSIAKQYGIQTISDLQKNASLIRFASQGAFEENADGMPALTGTYGEFTFRSVEYYDNAIKYELLKNDKADLAVAFTTDGQLTDPDFVLLEDDKAAWPSYNIVPVIRQDSLEKHPQIEETLNRVSAALDTETMQQLNAKVDLEKEEPEDVAAEFFQENLNGRRG</sequence>
<comment type="caution">
    <text evidence="3">The sequence shown here is derived from an EMBL/GenBank/DDBJ whole genome shotgun (WGS) entry which is preliminary data.</text>
</comment>
<dbReference type="Gene3D" id="3.40.190.120">
    <property type="entry name" value="Osmoprotection protein (prox), domain 2"/>
    <property type="match status" value="1"/>
</dbReference>
<dbReference type="SUPFAM" id="SSF53850">
    <property type="entry name" value="Periplasmic binding protein-like II"/>
    <property type="match status" value="1"/>
</dbReference>
<organism evidence="3 4">
    <name type="scientific">Diplocloster agilis</name>
    <dbReference type="NCBI Taxonomy" id="2850323"/>
    <lineage>
        <taxon>Bacteria</taxon>
        <taxon>Bacillati</taxon>
        <taxon>Bacillota</taxon>
        <taxon>Clostridia</taxon>
        <taxon>Lachnospirales</taxon>
        <taxon>Lachnospiraceae</taxon>
        <taxon>Diplocloster</taxon>
    </lineage>
</organism>
<keyword evidence="1" id="KW-0732">Signal</keyword>
<feature type="signal peptide" evidence="1">
    <location>
        <begin position="1"/>
        <end position="19"/>
    </location>
</feature>
<dbReference type="GO" id="GO:0022857">
    <property type="term" value="F:transmembrane transporter activity"/>
    <property type="evidence" value="ECO:0007669"/>
    <property type="project" value="InterPro"/>
</dbReference>
<name>A0A949K2P8_9FIRM</name>
<dbReference type="Proteomes" id="UP000712157">
    <property type="component" value="Unassembled WGS sequence"/>
</dbReference>
<protein>
    <submittedName>
        <fullName evidence="3">Glycine/betaine ABC transporter substrate-binding protein</fullName>
    </submittedName>
</protein>
<feature type="domain" description="ABC-type glycine betaine transport system substrate-binding" evidence="2">
    <location>
        <begin position="29"/>
        <end position="291"/>
    </location>
</feature>
<evidence type="ECO:0000256" key="1">
    <source>
        <dbReference type="SAM" id="SignalP"/>
    </source>
</evidence>
<evidence type="ECO:0000313" key="4">
    <source>
        <dbReference type="Proteomes" id="UP000712157"/>
    </source>
</evidence>
<feature type="chain" id="PRO_5038349480" evidence="1">
    <location>
        <begin position="20"/>
        <end position="299"/>
    </location>
</feature>
<dbReference type="AlphaFoldDB" id="A0A949K2P8"/>
<dbReference type="GO" id="GO:0043190">
    <property type="term" value="C:ATP-binding cassette (ABC) transporter complex"/>
    <property type="evidence" value="ECO:0007669"/>
    <property type="project" value="InterPro"/>
</dbReference>
<dbReference type="Pfam" id="PF04069">
    <property type="entry name" value="OpuAC"/>
    <property type="match status" value="1"/>
</dbReference>
<accession>A0A949K2P8</accession>
<dbReference type="Gene3D" id="3.40.190.10">
    <property type="entry name" value="Periplasmic binding protein-like II"/>
    <property type="match status" value="1"/>
</dbReference>
<gene>
    <name evidence="3" type="ORF">KTH89_21455</name>
</gene>
<dbReference type="RefSeq" id="WP_238723032.1">
    <property type="nucleotide sequence ID" value="NZ_JAHQCW010000049.1"/>
</dbReference>
<dbReference type="PROSITE" id="PS51257">
    <property type="entry name" value="PROKAR_LIPOPROTEIN"/>
    <property type="match status" value="1"/>
</dbReference>
<evidence type="ECO:0000259" key="2">
    <source>
        <dbReference type="Pfam" id="PF04069"/>
    </source>
</evidence>
<evidence type="ECO:0000313" key="3">
    <source>
        <dbReference type="EMBL" id="MBU9739109.1"/>
    </source>
</evidence>
<dbReference type="InterPro" id="IPR007210">
    <property type="entry name" value="ABC_Gly_betaine_transp_sub-bd"/>
</dbReference>